<feature type="region of interest" description="Disordered" evidence="1">
    <location>
        <begin position="723"/>
        <end position="755"/>
    </location>
</feature>
<feature type="domain" description="VPS9" evidence="2">
    <location>
        <begin position="583"/>
        <end position="859"/>
    </location>
</feature>
<feature type="compositionally biased region" description="Low complexity" evidence="1">
    <location>
        <begin position="247"/>
        <end position="269"/>
    </location>
</feature>
<dbReference type="InterPro" id="IPR003123">
    <property type="entry name" value="VPS9"/>
</dbReference>
<dbReference type="SUPFAM" id="SSF109993">
    <property type="entry name" value="VPS9 domain"/>
    <property type="match status" value="1"/>
</dbReference>
<dbReference type="GO" id="GO:0005829">
    <property type="term" value="C:cytosol"/>
    <property type="evidence" value="ECO:0007669"/>
    <property type="project" value="TreeGrafter"/>
</dbReference>
<evidence type="ECO:0000259" key="2">
    <source>
        <dbReference type="PROSITE" id="PS51205"/>
    </source>
</evidence>
<feature type="compositionally biased region" description="Basic and acidic residues" evidence="1">
    <location>
        <begin position="879"/>
        <end position="897"/>
    </location>
</feature>
<feature type="region of interest" description="Disordered" evidence="1">
    <location>
        <begin position="679"/>
        <end position="704"/>
    </location>
</feature>
<dbReference type="GO" id="GO:0016192">
    <property type="term" value="P:vesicle-mediated transport"/>
    <property type="evidence" value="ECO:0007669"/>
    <property type="project" value="InterPro"/>
</dbReference>
<protein>
    <recommendedName>
        <fullName evidence="2">VPS9 domain-containing protein</fullName>
    </recommendedName>
</protein>
<evidence type="ECO:0000313" key="3">
    <source>
        <dbReference type="EMBL" id="CAE0239010.1"/>
    </source>
</evidence>
<dbReference type="PROSITE" id="PS51205">
    <property type="entry name" value="VPS9"/>
    <property type="match status" value="1"/>
</dbReference>
<dbReference type="EMBL" id="HBIB01001684">
    <property type="protein sequence ID" value="CAE0239010.1"/>
    <property type="molecule type" value="Transcribed_RNA"/>
</dbReference>
<dbReference type="Gene3D" id="1.10.246.120">
    <property type="match status" value="1"/>
</dbReference>
<dbReference type="Pfam" id="PF18151">
    <property type="entry name" value="DUF5601"/>
    <property type="match status" value="1"/>
</dbReference>
<feature type="compositionally biased region" description="Basic and acidic residues" evidence="1">
    <location>
        <begin position="729"/>
        <end position="755"/>
    </location>
</feature>
<dbReference type="PANTHER" id="PTHR23101:SF25">
    <property type="entry name" value="GTPASE-ACTIVATING PROTEIN AND VPS9 DOMAIN-CONTAINING PROTEIN 1"/>
    <property type="match status" value="1"/>
</dbReference>
<dbReference type="GO" id="GO:0031267">
    <property type="term" value="F:small GTPase binding"/>
    <property type="evidence" value="ECO:0007669"/>
    <property type="project" value="TreeGrafter"/>
</dbReference>
<accession>A0A7S3CX26</accession>
<feature type="region of interest" description="Disordered" evidence="1">
    <location>
        <begin position="517"/>
        <end position="548"/>
    </location>
</feature>
<dbReference type="SMART" id="SM00167">
    <property type="entry name" value="VPS9"/>
    <property type="match status" value="1"/>
</dbReference>
<feature type="compositionally biased region" description="Basic and acidic residues" evidence="1">
    <location>
        <begin position="523"/>
        <end position="545"/>
    </location>
</feature>
<reference evidence="3" key="1">
    <citation type="submission" date="2021-01" db="EMBL/GenBank/DDBJ databases">
        <authorList>
            <person name="Corre E."/>
            <person name="Pelletier E."/>
            <person name="Niang G."/>
            <person name="Scheremetjew M."/>
            <person name="Finn R."/>
            <person name="Kale V."/>
            <person name="Holt S."/>
            <person name="Cochrane G."/>
            <person name="Meng A."/>
            <person name="Brown T."/>
            <person name="Cohen L."/>
        </authorList>
    </citation>
    <scope>NUCLEOTIDE SEQUENCE</scope>
    <source>
        <strain evidence="3">NIES-2562</strain>
    </source>
</reference>
<dbReference type="PANTHER" id="PTHR23101">
    <property type="entry name" value="RAB GDP/GTP EXCHANGE FACTOR"/>
    <property type="match status" value="1"/>
</dbReference>
<dbReference type="InterPro" id="IPR045046">
    <property type="entry name" value="Vps9-like"/>
</dbReference>
<dbReference type="InterPro" id="IPR037191">
    <property type="entry name" value="VPS9_dom_sf"/>
</dbReference>
<dbReference type="Pfam" id="PF02204">
    <property type="entry name" value="VPS9"/>
    <property type="match status" value="1"/>
</dbReference>
<organism evidence="3">
    <name type="scientific">Palpitomonas bilix</name>
    <dbReference type="NCBI Taxonomy" id="652834"/>
    <lineage>
        <taxon>Eukaryota</taxon>
        <taxon>Eukaryota incertae sedis</taxon>
    </lineage>
</organism>
<feature type="compositionally biased region" description="Basic and acidic residues" evidence="1">
    <location>
        <begin position="11"/>
        <end position="20"/>
    </location>
</feature>
<dbReference type="InterPro" id="IPR041545">
    <property type="entry name" value="DUF5601"/>
</dbReference>
<feature type="compositionally biased region" description="Basic and acidic residues" evidence="1">
    <location>
        <begin position="222"/>
        <end position="233"/>
    </location>
</feature>
<dbReference type="GO" id="GO:0005085">
    <property type="term" value="F:guanyl-nucleotide exchange factor activity"/>
    <property type="evidence" value="ECO:0007669"/>
    <property type="project" value="InterPro"/>
</dbReference>
<feature type="compositionally biased region" description="Polar residues" evidence="1">
    <location>
        <begin position="234"/>
        <end position="246"/>
    </location>
</feature>
<evidence type="ECO:0000256" key="1">
    <source>
        <dbReference type="SAM" id="MobiDB-lite"/>
    </source>
</evidence>
<feature type="region of interest" description="Disordered" evidence="1">
    <location>
        <begin position="1"/>
        <end position="33"/>
    </location>
</feature>
<sequence>MKRLTNFLSPADRRGMHQAEEGGTELDGGRRGNEEASSFVDFELQANPLLALVRGSSAISRLLWREGEHQSTIVATLCVPASVCIEELMPAVKQSPQSFLGYHMLFPSESSEQEKKPEGYAGMNLAGDEYVVQPSSPVPILVPFLPASASTGEGGVGDREKGSSFEHIRILRRCTTTFGGSLDVSVLLVDRPLLPPEDLSVLKIEAEKERKKEVVRGGGGEIDSHSRVVERQSDSVPSGEQGSMTKGRSASRLESLLSLGGSAPSMPSGEKGSVHGERGRSSIGKLPLFGEESAKSAQPTKGKGEIEGMLNGGAECTGSLAPLFPSSPLASAAANRGRVGGSAALRGTEGSALVSPTSINGGTASASTVAHGGSGAVVGGESDPPLSFKEFMSHMRENHSADIAQAVFSFIDKFHALWRKREAENVTPDQAADEVHAFLDAMEKKMLSHSYWGKLGEVGQQSAFEGLEKFLLTKLYPVLFTANAEEKKRDEAVSKKIVCLSFVEPVHLDLPPSLLEGAMGNEGEDRGEQAKAEGQYREQSSDFDKGGTSMAPMAAEAVKNGNGASGVTSGLGQSVTENGGKSMRESSFFGKRASIAAAARFVVAREKGKAGKKTVAMQATECLDMAMREMVKMNSFKAPRDKIVCVLNSCRLLSQFLSLRLGALNSAKKSSTALPPAVVLPPSMDKSEASSLSSTATSPLSPSSDFPFNVVQAERHAEDNIECGSETNDSVRETRGCAEEEVKGGKSGEGTSESRVEVVHVAEGVTHSDERPSTSSSSLQREASDMEEVTDAAVVGADDFLPLLVLVLLRVNPPKLVSNVEYCIRFRHPSRLRGEAQYYLTNLHSAVLFIENMTASSLTIDEKEYEKMYRAAADRHFHDMFKPDDEKEESERGERRSYSAGKAIQPASASVSASEEDTQGGAVASDRDKGGSNDAGRNHLPFPSSAAAITPSPAQEGGESSLTYSNEMAALDALLGTSWKGHTATPSAPAGEGKEWSKRILLSAGDAKLAEKRFEDLTVRELQRVFDLFRLTV</sequence>
<feature type="region of interest" description="Disordered" evidence="1">
    <location>
        <begin position="210"/>
        <end position="310"/>
    </location>
</feature>
<feature type="region of interest" description="Disordered" evidence="1">
    <location>
        <begin position="879"/>
        <end position="960"/>
    </location>
</feature>
<gene>
    <name evidence="3" type="ORF">PBIL07802_LOCUS1154</name>
</gene>
<proteinExistence type="predicted"/>
<dbReference type="AlphaFoldDB" id="A0A7S3CX26"/>
<name>A0A7S3CX26_9EUKA</name>
<dbReference type="Gene3D" id="1.20.1050.80">
    <property type="entry name" value="VPS9 domain"/>
    <property type="match status" value="2"/>
</dbReference>
<dbReference type="GO" id="GO:0030139">
    <property type="term" value="C:endocytic vesicle"/>
    <property type="evidence" value="ECO:0007669"/>
    <property type="project" value="TreeGrafter"/>
</dbReference>
<feature type="compositionally biased region" description="Low complexity" evidence="1">
    <location>
        <begin position="941"/>
        <end position="954"/>
    </location>
</feature>
<feature type="compositionally biased region" description="Low complexity" evidence="1">
    <location>
        <begin position="689"/>
        <end position="704"/>
    </location>
</feature>